<accession>A0A840V2W3</accession>
<sequence length="551" mass="58739">MHTYIIGIDTGGTFTDAVLMERESGRIVAVAKKPTTHHQLADSTGAALAALLQGAGIPLEKIGAVAVSSTLATNSVVENKGARVALLVIGYVRHFKLPVKAVIFVKGGHTIMGEEEEPLELHYLVSLIHGLKDEVDAYGVCAAMSMVNPTHELVTAKAIEMIDPKPVFCSHRVSQTAGMQERAATAGLHAKLMPIMEEYITGVQQAMTARGLSCPMVIISGNAGTISSDRAVELAGMTVASGPACTASFGAEQTTASALIIDIGGTTTDIAMIKDGQPLMATEGCKIGGWRTHVEAIDMSTGGIGGDSHVSMNDKGHLTIGPNRVVPLAMAADLPPIDGWFGKEERSRLIVFRPESKMPAEDRLTTFLRTQGQATPEQIRRATGLSGVTLDRDLENLERLQRTYECGFTPTDALHVLHRIDLGDRTRALAGAAILAREIGMTAEAFCELVLRRTEEQIENLVIDHLVQHYWGNSLTSFIAGRNDHPVLGVNFSLKIPLIGIGAAARYFLPAVASRLATTVSFPQYCEVGNAVGAALICKQTLADQTKPPVV</sequence>
<dbReference type="AlphaFoldDB" id="A0A840V2W3"/>
<dbReference type="InterPro" id="IPR045079">
    <property type="entry name" value="Oxoprolinase-like"/>
</dbReference>
<dbReference type="EMBL" id="JACHEO010000004">
    <property type="protein sequence ID" value="MBB5347471.1"/>
    <property type="molecule type" value="Genomic_DNA"/>
</dbReference>
<dbReference type="GO" id="GO:0005829">
    <property type="term" value="C:cytosol"/>
    <property type="evidence" value="ECO:0007669"/>
    <property type="project" value="TreeGrafter"/>
</dbReference>
<dbReference type="PANTHER" id="PTHR11365:SF2">
    <property type="entry name" value="5-OXOPROLINASE"/>
    <property type="match status" value="1"/>
</dbReference>
<feature type="domain" description="Hydantoinase/oxoprolinase N-terminal" evidence="2">
    <location>
        <begin position="6"/>
        <end position="160"/>
    </location>
</feature>
<feature type="domain" description="Hydantoinase A/oxoprolinase" evidence="1">
    <location>
        <begin position="182"/>
        <end position="324"/>
    </location>
</feature>
<dbReference type="SUPFAM" id="SSF53067">
    <property type="entry name" value="Actin-like ATPase domain"/>
    <property type="match status" value="1"/>
</dbReference>
<dbReference type="Pfam" id="PF05378">
    <property type="entry name" value="Hydant_A_N"/>
    <property type="match status" value="1"/>
</dbReference>
<proteinExistence type="predicted"/>
<comment type="caution">
    <text evidence="3">The sequence shown here is derived from an EMBL/GenBank/DDBJ whole genome shotgun (WGS) entry which is preliminary data.</text>
</comment>
<dbReference type="InterPro" id="IPR008040">
    <property type="entry name" value="Hydant_A_N"/>
</dbReference>
<evidence type="ECO:0000313" key="4">
    <source>
        <dbReference type="Proteomes" id="UP000539642"/>
    </source>
</evidence>
<dbReference type="InterPro" id="IPR043129">
    <property type="entry name" value="ATPase_NBD"/>
</dbReference>
<dbReference type="InterPro" id="IPR002821">
    <property type="entry name" value="Hydantoinase_A"/>
</dbReference>
<dbReference type="Pfam" id="PF01968">
    <property type="entry name" value="Hydantoinase_A"/>
    <property type="match status" value="1"/>
</dbReference>
<evidence type="ECO:0000259" key="1">
    <source>
        <dbReference type="Pfam" id="PF01968"/>
    </source>
</evidence>
<name>A0A840V2W3_9BACT</name>
<dbReference type="Gene3D" id="3.30.420.40">
    <property type="match status" value="1"/>
</dbReference>
<reference evidence="3 4" key="1">
    <citation type="submission" date="2020-08" db="EMBL/GenBank/DDBJ databases">
        <title>Genomic Encyclopedia of Type Strains, Phase IV (KMG-IV): sequencing the most valuable type-strain genomes for metagenomic binning, comparative biology and taxonomic classification.</title>
        <authorList>
            <person name="Goeker M."/>
        </authorList>
    </citation>
    <scope>NUCLEOTIDE SEQUENCE [LARGE SCALE GENOMIC DNA]</scope>
    <source>
        <strain evidence="3 4">DSM 28570</strain>
    </source>
</reference>
<evidence type="ECO:0000313" key="3">
    <source>
        <dbReference type="EMBL" id="MBB5347471.1"/>
    </source>
</evidence>
<organism evidence="3 4">
    <name type="scientific">Desulfoprunum benzoelyticum</name>
    <dbReference type="NCBI Taxonomy" id="1506996"/>
    <lineage>
        <taxon>Bacteria</taxon>
        <taxon>Pseudomonadati</taxon>
        <taxon>Thermodesulfobacteriota</taxon>
        <taxon>Desulfobulbia</taxon>
        <taxon>Desulfobulbales</taxon>
        <taxon>Desulfobulbaceae</taxon>
        <taxon>Desulfoprunum</taxon>
    </lineage>
</organism>
<dbReference type="PANTHER" id="PTHR11365">
    <property type="entry name" value="5-OXOPROLINASE RELATED"/>
    <property type="match status" value="1"/>
</dbReference>
<keyword evidence="4" id="KW-1185">Reference proteome</keyword>
<gene>
    <name evidence="3" type="ORF">HNQ81_001187</name>
</gene>
<protein>
    <submittedName>
        <fullName evidence="3">N-methylhydantoinase A/oxoprolinase/acetone carboxylase beta subunit</fullName>
    </submittedName>
</protein>
<evidence type="ECO:0000259" key="2">
    <source>
        <dbReference type="Pfam" id="PF05378"/>
    </source>
</evidence>
<dbReference type="GO" id="GO:0006749">
    <property type="term" value="P:glutathione metabolic process"/>
    <property type="evidence" value="ECO:0007669"/>
    <property type="project" value="TreeGrafter"/>
</dbReference>
<dbReference type="GO" id="GO:0017168">
    <property type="term" value="F:5-oxoprolinase (ATP-hydrolyzing) activity"/>
    <property type="evidence" value="ECO:0007669"/>
    <property type="project" value="TreeGrafter"/>
</dbReference>
<dbReference type="Proteomes" id="UP000539642">
    <property type="component" value="Unassembled WGS sequence"/>
</dbReference>
<dbReference type="RefSeq" id="WP_183349264.1">
    <property type="nucleotide sequence ID" value="NZ_JACHEO010000004.1"/>
</dbReference>